<dbReference type="GeneTree" id="ENSGT00940000155163"/>
<reference evidence="3 4" key="1">
    <citation type="submission" date="2014-03" db="EMBL/GenBank/DDBJ databases">
        <authorList>
            <person name="Warren W."/>
            <person name="Wilson R.K."/>
        </authorList>
    </citation>
    <scope>NUCLEOTIDE SEQUENCE</scope>
</reference>
<dbReference type="Pfam" id="PF03184">
    <property type="entry name" value="DDE_1"/>
    <property type="match status" value="1"/>
</dbReference>
<evidence type="ECO:0000313" key="3">
    <source>
        <dbReference type="Ensembl" id="ENSCSAP00000003107.1"/>
    </source>
</evidence>
<sequence>MAFKCSSERKCSRFLTLNQKLEMIKLMEEGMLKGELGFLQPNSQVLNAKEKLLKEIKSCYSSEHMNDKKANSLIADMERIEDQTSHYVPLSQEAAVSYPENLTRTINESGYTKQQILNVDKTAFYGKMMPSRTFKAQEKSMLGFKASRLTLIEHLKNARVLKNYAKSTRLCSTNETTKPMTVHPFTAWFTEYFNPVMETHCSKKIPFKILLTDNASGYRALTEMYKETNVVFRSINTLSILEQMVQGAILTFQSSLCESRLHHCTAATVTKQDLVSTTTTKNTFLKKFTSLEVIKNTCDSWEEAKLWKKLIPTLMNDFEGFKTSVDEVAADGAELARELELQMESEDVTELLMIKRDSLTSASQSVGITALHWFRYMESTHGDDMSIVEMTTKNLDCTNLVDKTAAGFERTDSNF</sequence>
<evidence type="ECO:0000259" key="1">
    <source>
        <dbReference type="Pfam" id="PF03184"/>
    </source>
</evidence>
<dbReference type="InterPro" id="IPR004875">
    <property type="entry name" value="DDE_SF_endonuclease_dom"/>
</dbReference>
<dbReference type="GO" id="GO:0003677">
    <property type="term" value="F:DNA binding"/>
    <property type="evidence" value="ECO:0007669"/>
    <property type="project" value="InterPro"/>
</dbReference>
<dbReference type="Pfam" id="PF04218">
    <property type="entry name" value="CENP-B_N"/>
    <property type="match status" value="1"/>
</dbReference>
<protein>
    <submittedName>
        <fullName evidence="3">Uncharacterized protein</fullName>
    </submittedName>
</protein>
<dbReference type="Bgee" id="ENSCSAG00000006829">
    <property type="expression patterns" value="Expressed in liver and 4 other cell types or tissues"/>
</dbReference>
<proteinExistence type="predicted"/>
<reference evidence="3" key="3">
    <citation type="submission" date="2025-09" db="UniProtKB">
        <authorList>
            <consortium name="Ensembl"/>
        </authorList>
    </citation>
    <scope>IDENTIFICATION</scope>
</reference>
<evidence type="ECO:0000259" key="2">
    <source>
        <dbReference type="Pfam" id="PF04218"/>
    </source>
</evidence>
<organism evidence="3 4">
    <name type="scientific">Chlorocebus sabaeus</name>
    <name type="common">Green monkey</name>
    <name type="synonym">Simia sabaea</name>
    <dbReference type="NCBI Taxonomy" id="60711"/>
    <lineage>
        <taxon>Eukaryota</taxon>
        <taxon>Metazoa</taxon>
        <taxon>Chordata</taxon>
        <taxon>Craniata</taxon>
        <taxon>Vertebrata</taxon>
        <taxon>Euteleostomi</taxon>
        <taxon>Mammalia</taxon>
        <taxon>Eutheria</taxon>
        <taxon>Euarchontoglires</taxon>
        <taxon>Primates</taxon>
        <taxon>Haplorrhini</taxon>
        <taxon>Catarrhini</taxon>
        <taxon>Cercopithecidae</taxon>
        <taxon>Cercopithecinae</taxon>
        <taxon>Chlorocebus</taxon>
    </lineage>
</organism>
<feature type="domain" description="DDE-1" evidence="1">
    <location>
        <begin position="149"/>
        <end position="303"/>
    </location>
</feature>
<reference evidence="3" key="2">
    <citation type="submission" date="2025-08" db="UniProtKB">
        <authorList>
            <consortium name="Ensembl"/>
        </authorList>
    </citation>
    <scope>IDENTIFICATION</scope>
</reference>
<name>A0A0D9R3B8_CHLSB</name>
<dbReference type="EMBL" id="AQIB01149907">
    <property type="status" value="NOT_ANNOTATED_CDS"/>
    <property type="molecule type" value="Genomic_DNA"/>
</dbReference>
<dbReference type="AlphaFoldDB" id="A0A0D9R3B8"/>
<keyword evidence="4" id="KW-1185">Reference proteome</keyword>
<dbReference type="Proteomes" id="UP000029965">
    <property type="component" value="Chromosome 16"/>
</dbReference>
<dbReference type="InterPro" id="IPR007889">
    <property type="entry name" value="HTH_Psq"/>
</dbReference>
<accession>A0A0D9R3B8</accession>
<dbReference type="Ensembl" id="ENSCSAT00000004866.1">
    <property type="protein sequence ID" value="ENSCSAP00000003107.1"/>
    <property type="gene ID" value="ENSCSAG00000006829.1"/>
</dbReference>
<dbReference type="eggNOG" id="KOG3105">
    <property type="taxonomic scope" value="Eukaryota"/>
</dbReference>
<evidence type="ECO:0000313" key="4">
    <source>
        <dbReference type="Proteomes" id="UP000029965"/>
    </source>
</evidence>
<feature type="domain" description="HTH psq-type" evidence="2">
    <location>
        <begin position="13"/>
        <end position="56"/>
    </location>
</feature>